<name>A0A3T0KLW9_9BACI</name>
<evidence type="ECO:0000256" key="5">
    <source>
        <dbReference type="HAMAP-Rule" id="MF_01114"/>
    </source>
</evidence>
<dbReference type="KEGG" id="pasa:BAOM_0740"/>
<dbReference type="HAMAP" id="MF_01114">
    <property type="entry name" value="RecX"/>
    <property type="match status" value="1"/>
</dbReference>
<dbReference type="Pfam" id="PF21982">
    <property type="entry name" value="RecX_HTH1"/>
    <property type="match status" value="1"/>
</dbReference>
<reference evidence="9 10" key="1">
    <citation type="submission" date="2018-01" db="EMBL/GenBank/DDBJ databases">
        <title>Bacillus asahii Genome sequencing and assembly.</title>
        <authorList>
            <person name="Jiang H."/>
            <person name="Feng Y."/>
            <person name="Zhao F."/>
            <person name="Lin X."/>
        </authorList>
    </citation>
    <scope>NUCLEOTIDE SEQUENCE [LARGE SCALE GENOMIC DNA]</scope>
    <source>
        <strain evidence="9 10">OM18</strain>
    </source>
</reference>
<evidence type="ECO:0000259" key="7">
    <source>
        <dbReference type="Pfam" id="PF21981"/>
    </source>
</evidence>
<protein>
    <recommendedName>
        <fullName evidence="3 5">Regulatory protein RecX</fullName>
    </recommendedName>
</protein>
<feature type="domain" description="RecX first three-helical" evidence="8">
    <location>
        <begin position="66"/>
        <end position="102"/>
    </location>
</feature>
<dbReference type="GO" id="GO:0005737">
    <property type="term" value="C:cytoplasm"/>
    <property type="evidence" value="ECO:0007669"/>
    <property type="project" value="UniProtKB-SubCell"/>
</dbReference>
<evidence type="ECO:0000259" key="8">
    <source>
        <dbReference type="Pfam" id="PF21982"/>
    </source>
</evidence>
<comment type="function">
    <text evidence="5">Modulates RecA activity.</text>
</comment>
<dbReference type="InterPro" id="IPR003783">
    <property type="entry name" value="Regulatory_RecX"/>
</dbReference>
<dbReference type="Pfam" id="PF02631">
    <property type="entry name" value="RecX_HTH2"/>
    <property type="match status" value="1"/>
</dbReference>
<feature type="domain" description="RecX second three-helical" evidence="6">
    <location>
        <begin position="109"/>
        <end position="150"/>
    </location>
</feature>
<sequence length="266" mass="31374">MMPTITKITTQTKRTDRYNIFIDEKYSFSVDEDVLLKFQLKKGKEIDALLLSQIQFHDNIQKSFTDALGYLSYRMRSEAEIRLYLKQKGIEEPIIHETIHRLYQYNYLDDLDFAKAYVRTHVNGGNKGPVVLQRELKEKGISDPLIQQALLEYPFDVQIDHAKHLANKSIKKEKAISERALQQKLEHMLSRKGFSRDVIVIALEGVTIEKDEQEEWDSLCYQAEKIIRRYRAYEGFLFQQKVKQALFRKGFSLELIERYLNELEGE</sequence>
<keyword evidence="4 5" id="KW-0963">Cytoplasm</keyword>
<dbReference type="NCBIfam" id="NF010733">
    <property type="entry name" value="PRK14135.1"/>
    <property type="match status" value="1"/>
</dbReference>
<evidence type="ECO:0000256" key="2">
    <source>
        <dbReference type="ARBA" id="ARBA00009695"/>
    </source>
</evidence>
<dbReference type="InterPro" id="IPR053926">
    <property type="entry name" value="RecX_HTH_1st"/>
</dbReference>
<accession>A0A3T0KLW9</accession>
<dbReference type="InterPro" id="IPR053924">
    <property type="entry name" value="RecX_HTH_2nd"/>
</dbReference>
<evidence type="ECO:0000256" key="4">
    <source>
        <dbReference type="ARBA" id="ARBA00022490"/>
    </source>
</evidence>
<evidence type="ECO:0000313" key="9">
    <source>
        <dbReference type="EMBL" id="AZV41372.1"/>
    </source>
</evidence>
<gene>
    <name evidence="5 9" type="primary">recX</name>
    <name evidence="9" type="ORF">BAOM_0740</name>
</gene>
<comment type="similarity">
    <text evidence="2 5">Belongs to the RecX family.</text>
</comment>
<feature type="domain" description="RecX third three-helical" evidence="7">
    <location>
        <begin position="213"/>
        <end position="260"/>
    </location>
</feature>
<dbReference type="EMBL" id="CP026095">
    <property type="protein sequence ID" value="AZV41372.1"/>
    <property type="molecule type" value="Genomic_DNA"/>
</dbReference>
<evidence type="ECO:0000256" key="3">
    <source>
        <dbReference type="ARBA" id="ARBA00018111"/>
    </source>
</evidence>
<evidence type="ECO:0000313" key="10">
    <source>
        <dbReference type="Proteomes" id="UP000283095"/>
    </source>
</evidence>
<dbReference type="PANTHER" id="PTHR33602:SF1">
    <property type="entry name" value="REGULATORY PROTEIN RECX FAMILY PROTEIN"/>
    <property type="match status" value="1"/>
</dbReference>
<dbReference type="Gene3D" id="1.10.10.10">
    <property type="entry name" value="Winged helix-like DNA-binding domain superfamily/Winged helix DNA-binding domain"/>
    <property type="match status" value="4"/>
</dbReference>
<evidence type="ECO:0000256" key="1">
    <source>
        <dbReference type="ARBA" id="ARBA00004496"/>
    </source>
</evidence>
<feature type="domain" description="RecX third three-helical" evidence="7">
    <location>
        <begin position="157"/>
        <end position="200"/>
    </location>
</feature>
<dbReference type="Pfam" id="PF21981">
    <property type="entry name" value="RecX_HTH3"/>
    <property type="match status" value="2"/>
</dbReference>
<organism evidence="9 10">
    <name type="scientific">Peribacillus asahii</name>
    <dbReference type="NCBI Taxonomy" id="228899"/>
    <lineage>
        <taxon>Bacteria</taxon>
        <taxon>Bacillati</taxon>
        <taxon>Bacillota</taxon>
        <taxon>Bacilli</taxon>
        <taxon>Bacillales</taxon>
        <taxon>Bacillaceae</taxon>
        <taxon>Peribacillus</taxon>
    </lineage>
</organism>
<dbReference type="GO" id="GO:0006282">
    <property type="term" value="P:regulation of DNA repair"/>
    <property type="evidence" value="ECO:0007669"/>
    <property type="project" value="UniProtKB-UniRule"/>
</dbReference>
<comment type="subcellular location">
    <subcellularLocation>
        <location evidence="1 5">Cytoplasm</location>
    </subcellularLocation>
</comment>
<dbReference type="AlphaFoldDB" id="A0A3T0KLW9"/>
<dbReference type="InterPro" id="IPR036388">
    <property type="entry name" value="WH-like_DNA-bd_sf"/>
</dbReference>
<dbReference type="PANTHER" id="PTHR33602">
    <property type="entry name" value="REGULATORY PROTEIN RECX FAMILY PROTEIN"/>
    <property type="match status" value="1"/>
</dbReference>
<evidence type="ECO:0000259" key="6">
    <source>
        <dbReference type="Pfam" id="PF02631"/>
    </source>
</evidence>
<dbReference type="Proteomes" id="UP000283095">
    <property type="component" value="Chromosome"/>
</dbReference>
<dbReference type="InterPro" id="IPR053925">
    <property type="entry name" value="RecX_HTH_3rd"/>
</dbReference>
<proteinExistence type="inferred from homology"/>
<dbReference type="RefSeq" id="WP_306821291.1">
    <property type="nucleotide sequence ID" value="NZ_CP026095.1"/>
</dbReference>